<accession>A0ABR2IZ16</accession>
<evidence type="ECO:0000256" key="1">
    <source>
        <dbReference type="SAM" id="MobiDB-lite"/>
    </source>
</evidence>
<evidence type="ECO:0000313" key="2">
    <source>
        <dbReference type="EMBL" id="KAK8870873.1"/>
    </source>
</evidence>
<feature type="region of interest" description="Disordered" evidence="1">
    <location>
        <begin position="102"/>
        <end position="132"/>
    </location>
</feature>
<organism evidence="2 3">
    <name type="scientific">Tritrichomonas musculus</name>
    <dbReference type="NCBI Taxonomy" id="1915356"/>
    <lineage>
        <taxon>Eukaryota</taxon>
        <taxon>Metamonada</taxon>
        <taxon>Parabasalia</taxon>
        <taxon>Tritrichomonadida</taxon>
        <taxon>Tritrichomonadidae</taxon>
        <taxon>Tritrichomonas</taxon>
    </lineage>
</organism>
<comment type="caution">
    <text evidence="2">The sequence shown here is derived from an EMBL/GenBank/DDBJ whole genome shotgun (WGS) entry which is preliminary data.</text>
</comment>
<evidence type="ECO:0000313" key="3">
    <source>
        <dbReference type="Proteomes" id="UP001470230"/>
    </source>
</evidence>
<dbReference type="Gene3D" id="3.40.50.300">
    <property type="entry name" value="P-loop containing nucleotide triphosphate hydrolases"/>
    <property type="match status" value="1"/>
</dbReference>
<sequence>MKEGLSPFESILIHYGSRCHNQKLEHMKQIRISLGFIPTYSGLFLPPINQKLFMTQPLMLSILNSLHLFQTCHPILITGHDGCGKTAFAHWMAEIYQIRQLPKENRDNKEETEDTIETENKNENDDNGNNEN</sequence>
<dbReference type="SUPFAM" id="SSF52540">
    <property type="entry name" value="P-loop containing nucleoside triphosphate hydrolases"/>
    <property type="match status" value="1"/>
</dbReference>
<dbReference type="EMBL" id="JAPFFF010000014">
    <property type="protein sequence ID" value="KAK8870873.1"/>
    <property type="molecule type" value="Genomic_DNA"/>
</dbReference>
<dbReference type="InterPro" id="IPR027417">
    <property type="entry name" value="P-loop_NTPase"/>
</dbReference>
<proteinExistence type="predicted"/>
<name>A0ABR2IZ16_9EUKA</name>
<gene>
    <name evidence="2" type="ORF">M9Y10_008771</name>
</gene>
<reference evidence="2 3" key="1">
    <citation type="submission" date="2024-04" db="EMBL/GenBank/DDBJ databases">
        <title>Tritrichomonas musculus Genome.</title>
        <authorList>
            <person name="Alves-Ferreira E."/>
            <person name="Grigg M."/>
            <person name="Lorenzi H."/>
            <person name="Galac M."/>
        </authorList>
    </citation>
    <scope>NUCLEOTIDE SEQUENCE [LARGE SCALE GENOMIC DNA]</scope>
    <source>
        <strain evidence="2 3">EAF2021</strain>
    </source>
</reference>
<dbReference type="Proteomes" id="UP001470230">
    <property type="component" value="Unassembled WGS sequence"/>
</dbReference>
<keyword evidence="3" id="KW-1185">Reference proteome</keyword>
<protein>
    <submittedName>
        <fullName evidence="2">Uncharacterized protein</fullName>
    </submittedName>
</protein>